<dbReference type="InterPro" id="IPR028082">
    <property type="entry name" value="Peripla_BP_I"/>
</dbReference>
<sequence>MTRKQFVRSESVEVMAVVELVRQQRAVLVNVGHGRDPDSVSNASAFVETWQSMGGEVGAVVSWPAVAASWLRPACRFAAGAPDAWVVADEVAGWTGFAPRLVATGLWRSARTVAFGSLADPGLPELVGFEATDGLRGARPDGSAWTFRDGVLISDRAGGR</sequence>
<name>A0A5B2X7F9_9PSEU</name>
<comment type="caution">
    <text evidence="1">The sequence shown here is derived from an EMBL/GenBank/DDBJ whole genome shotgun (WGS) entry which is preliminary data.</text>
</comment>
<reference evidence="1 2" key="1">
    <citation type="submission" date="2019-09" db="EMBL/GenBank/DDBJ databases">
        <title>Goodfellowia gen. nov., a new genus of the Pseudonocardineae related to Actinoalloteichus, containing Goodfellowia coeruleoviolacea gen. nov., comb. nov. gen. nov., comb. nov.</title>
        <authorList>
            <person name="Labeda D."/>
        </authorList>
    </citation>
    <scope>NUCLEOTIDE SEQUENCE [LARGE SCALE GENOMIC DNA]</scope>
    <source>
        <strain evidence="1 2">AN110305</strain>
    </source>
</reference>
<dbReference type="SUPFAM" id="SSF53822">
    <property type="entry name" value="Periplasmic binding protein-like I"/>
    <property type="match status" value="1"/>
</dbReference>
<dbReference type="Proteomes" id="UP000323454">
    <property type="component" value="Unassembled WGS sequence"/>
</dbReference>
<dbReference type="EMBL" id="VUOB01000038">
    <property type="protein sequence ID" value="KAA2259397.1"/>
    <property type="molecule type" value="Genomic_DNA"/>
</dbReference>
<dbReference type="RefSeq" id="WP_149851310.1">
    <property type="nucleotide sequence ID" value="NZ_VUOB01000038.1"/>
</dbReference>
<protein>
    <submittedName>
        <fullName evidence="1">Uncharacterized protein</fullName>
    </submittedName>
</protein>
<gene>
    <name evidence="1" type="ORF">F0L68_20845</name>
</gene>
<dbReference type="AlphaFoldDB" id="A0A5B2X7F9"/>
<accession>A0A5B2X7F9</accession>
<proteinExistence type="predicted"/>
<organism evidence="1 2">
    <name type="scientific">Solihabitans fulvus</name>
    <dbReference type="NCBI Taxonomy" id="1892852"/>
    <lineage>
        <taxon>Bacteria</taxon>
        <taxon>Bacillati</taxon>
        <taxon>Actinomycetota</taxon>
        <taxon>Actinomycetes</taxon>
        <taxon>Pseudonocardiales</taxon>
        <taxon>Pseudonocardiaceae</taxon>
        <taxon>Solihabitans</taxon>
    </lineage>
</organism>
<dbReference type="OrthoDB" id="4549891at2"/>
<reference evidence="1 2" key="2">
    <citation type="submission" date="2019-09" db="EMBL/GenBank/DDBJ databases">
        <authorList>
            <person name="Jin C."/>
        </authorList>
    </citation>
    <scope>NUCLEOTIDE SEQUENCE [LARGE SCALE GENOMIC DNA]</scope>
    <source>
        <strain evidence="1 2">AN110305</strain>
    </source>
</reference>
<evidence type="ECO:0000313" key="2">
    <source>
        <dbReference type="Proteomes" id="UP000323454"/>
    </source>
</evidence>
<keyword evidence="2" id="KW-1185">Reference proteome</keyword>
<evidence type="ECO:0000313" key="1">
    <source>
        <dbReference type="EMBL" id="KAA2259397.1"/>
    </source>
</evidence>
<dbReference type="Gene3D" id="3.40.50.2300">
    <property type="match status" value="1"/>
</dbReference>